<dbReference type="GO" id="GO:0005789">
    <property type="term" value="C:endoplasmic reticulum membrane"/>
    <property type="evidence" value="ECO:0007669"/>
    <property type="project" value="TreeGrafter"/>
</dbReference>
<dbReference type="GO" id="GO:0000139">
    <property type="term" value="C:Golgi membrane"/>
    <property type="evidence" value="ECO:0007669"/>
    <property type="project" value="TreeGrafter"/>
</dbReference>
<dbReference type="PANTHER" id="PTHR10778:SF13">
    <property type="entry name" value="ADENOSINE 3'-PHOSPHO 5'-PHOSPHOSULFATE TRANSPORTER 1"/>
    <property type="match status" value="1"/>
</dbReference>
<feature type="transmembrane region" description="Helical" evidence="8">
    <location>
        <begin position="108"/>
        <end position="134"/>
    </location>
</feature>
<evidence type="ECO:0000256" key="2">
    <source>
        <dbReference type="ARBA" id="ARBA00010694"/>
    </source>
</evidence>
<keyword evidence="6 8" id="KW-0472">Membrane</keyword>
<dbReference type="Pfam" id="PF08449">
    <property type="entry name" value="UAA"/>
    <property type="match status" value="1"/>
</dbReference>
<comment type="subcellular location">
    <subcellularLocation>
        <location evidence="1">Membrane</location>
        <topology evidence="1">Multi-pass membrane protein</topology>
    </subcellularLocation>
</comment>
<dbReference type="AlphaFoldDB" id="A0A1B6CK33"/>
<dbReference type="EMBL" id="GEDC01023526">
    <property type="protein sequence ID" value="JAS13772.1"/>
    <property type="molecule type" value="Transcribed_RNA"/>
</dbReference>
<gene>
    <name evidence="9" type="ORF">g.13436</name>
</gene>
<evidence type="ECO:0000256" key="4">
    <source>
        <dbReference type="ARBA" id="ARBA00022692"/>
    </source>
</evidence>
<keyword evidence="4 8" id="KW-0812">Transmembrane</keyword>
<evidence type="ECO:0000256" key="6">
    <source>
        <dbReference type="ARBA" id="ARBA00023136"/>
    </source>
</evidence>
<name>A0A1B6CK33_9HEMI</name>
<keyword evidence="5 8" id="KW-1133">Transmembrane helix</keyword>
<feature type="transmembrane region" description="Helical" evidence="8">
    <location>
        <begin position="76"/>
        <end position="96"/>
    </location>
</feature>
<dbReference type="GO" id="GO:0046964">
    <property type="term" value="F:3'-phosphoadenosine 5'-phosphosulfate transmembrane transporter activity"/>
    <property type="evidence" value="ECO:0007669"/>
    <property type="project" value="TreeGrafter"/>
</dbReference>
<reference evidence="9" key="1">
    <citation type="submission" date="2015-12" db="EMBL/GenBank/DDBJ databases">
        <title>De novo transcriptome assembly of four potential Pierce s Disease insect vectors from Arizona vineyards.</title>
        <authorList>
            <person name="Tassone E.E."/>
        </authorList>
    </citation>
    <scope>NUCLEOTIDE SEQUENCE</scope>
</reference>
<sequence>MVFDSFTSNWQGALFSKHGMSSVQMMCGVNLFSCLLTSTSLTQQGGFIHSLQFMSEFPTFTIDCVLLSVSSAAGQLFIFYTIATFGPVVFIIIMTIRQGLAILLSCLIYQHPITIFGVFGIIIVFLAVFLRIYCNQRIRAQKRRLQNASAAKI</sequence>
<evidence type="ECO:0000256" key="7">
    <source>
        <dbReference type="ARBA" id="ARBA00039668"/>
    </source>
</evidence>
<protein>
    <recommendedName>
        <fullName evidence="7">Adenosine 3'-phospho 5'-phosphosulfate transporter 1</fullName>
    </recommendedName>
</protein>
<comment type="similarity">
    <text evidence="2">Belongs to the nucleotide-sugar transporter family. SLC35B subfamily.</text>
</comment>
<evidence type="ECO:0000313" key="9">
    <source>
        <dbReference type="EMBL" id="JAS13772.1"/>
    </source>
</evidence>
<evidence type="ECO:0000256" key="5">
    <source>
        <dbReference type="ARBA" id="ARBA00022989"/>
    </source>
</evidence>
<proteinExistence type="inferred from homology"/>
<evidence type="ECO:0000256" key="1">
    <source>
        <dbReference type="ARBA" id="ARBA00004141"/>
    </source>
</evidence>
<dbReference type="PANTHER" id="PTHR10778">
    <property type="entry name" value="SOLUTE CARRIER FAMILY 35 MEMBER B"/>
    <property type="match status" value="1"/>
</dbReference>
<dbReference type="InterPro" id="IPR013657">
    <property type="entry name" value="SCL35B1-4/HUT1"/>
</dbReference>
<accession>A0A1B6CK33</accession>
<organism evidence="9">
    <name type="scientific">Clastoptera arizonana</name>
    <name type="common">Arizona spittle bug</name>
    <dbReference type="NCBI Taxonomy" id="38151"/>
    <lineage>
        <taxon>Eukaryota</taxon>
        <taxon>Metazoa</taxon>
        <taxon>Ecdysozoa</taxon>
        <taxon>Arthropoda</taxon>
        <taxon>Hexapoda</taxon>
        <taxon>Insecta</taxon>
        <taxon>Pterygota</taxon>
        <taxon>Neoptera</taxon>
        <taxon>Paraneoptera</taxon>
        <taxon>Hemiptera</taxon>
        <taxon>Auchenorrhyncha</taxon>
        <taxon>Cercopoidea</taxon>
        <taxon>Clastopteridae</taxon>
        <taxon>Clastoptera</taxon>
    </lineage>
</organism>
<evidence type="ECO:0000256" key="3">
    <source>
        <dbReference type="ARBA" id="ARBA00022448"/>
    </source>
</evidence>
<keyword evidence="3" id="KW-0813">Transport</keyword>
<evidence type="ECO:0000256" key="8">
    <source>
        <dbReference type="SAM" id="Phobius"/>
    </source>
</evidence>